<proteinExistence type="predicted"/>
<gene>
    <name evidence="2" type="ORF">KDA82_13070</name>
</gene>
<reference evidence="2" key="1">
    <citation type="submission" date="2021-04" db="EMBL/GenBank/DDBJ databases">
        <title>Sequencing of actinobacteria type strains.</title>
        <authorList>
            <person name="Nguyen G.-S."/>
            <person name="Wentzel A."/>
        </authorList>
    </citation>
    <scope>NUCLEOTIDE SEQUENCE</scope>
    <source>
        <strain evidence="2">DSM 42095</strain>
    </source>
</reference>
<feature type="region of interest" description="Disordered" evidence="1">
    <location>
        <begin position="1"/>
        <end position="23"/>
    </location>
</feature>
<dbReference type="AlphaFoldDB" id="A0A8T4IR59"/>
<dbReference type="PANTHER" id="PTHR36221">
    <property type="entry name" value="DUF742 DOMAIN-CONTAINING PROTEIN"/>
    <property type="match status" value="1"/>
</dbReference>
<sequence length="127" mass="13504">MRGSGTRRRDAVPGYVLTSGRSDTPSELGWGLETLLKPTCSPHPLPPDAGSRGHRQLLRECGAGVTSVVEAAAQLGRPVSVARVLAGDLVASGHLTVPAPRRPEQNHEPSIELLQEVLDGLRNKEFA</sequence>
<comment type="caution">
    <text evidence="2">The sequence shown here is derived from an EMBL/GenBank/DDBJ whole genome shotgun (WGS) entry which is preliminary data.</text>
</comment>
<accession>A0A8T4IR59</accession>
<organism evidence="2 3">
    <name type="scientific">Streptomyces daliensis</name>
    <dbReference type="NCBI Taxonomy" id="299421"/>
    <lineage>
        <taxon>Bacteria</taxon>
        <taxon>Bacillati</taxon>
        <taxon>Actinomycetota</taxon>
        <taxon>Actinomycetes</taxon>
        <taxon>Kitasatosporales</taxon>
        <taxon>Streptomycetaceae</taxon>
        <taxon>Streptomyces</taxon>
    </lineage>
</organism>
<name>A0A8T4IR59_9ACTN</name>
<evidence type="ECO:0000313" key="3">
    <source>
        <dbReference type="Proteomes" id="UP000675554"/>
    </source>
</evidence>
<dbReference type="EMBL" id="JAGSMN010000273">
    <property type="protein sequence ID" value="MBR7673930.1"/>
    <property type="molecule type" value="Genomic_DNA"/>
</dbReference>
<evidence type="ECO:0000256" key="1">
    <source>
        <dbReference type="SAM" id="MobiDB-lite"/>
    </source>
</evidence>
<evidence type="ECO:0000313" key="2">
    <source>
        <dbReference type="EMBL" id="MBR7673930.1"/>
    </source>
</evidence>
<dbReference type="Proteomes" id="UP000675554">
    <property type="component" value="Unassembled WGS sequence"/>
</dbReference>
<dbReference type="Pfam" id="PF05331">
    <property type="entry name" value="DUF742"/>
    <property type="match status" value="1"/>
</dbReference>
<dbReference type="PANTHER" id="PTHR36221:SF1">
    <property type="entry name" value="DUF742 DOMAIN-CONTAINING PROTEIN"/>
    <property type="match status" value="1"/>
</dbReference>
<keyword evidence="3" id="KW-1185">Reference proteome</keyword>
<protein>
    <submittedName>
        <fullName evidence="2">DUF742 domain-containing protein</fullName>
    </submittedName>
</protein>
<dbReference type="InterPro" id="IPR007995">
    <property type="entry name" value="DUF742"/>
</dbReference>